<protein>
    <recommendedName>
        <fullName evidence="3">AMP-dependent synthetase/ligase domain-containing protein</fullName>
    </recommendedName>
</protein>
<dbReference type="Proteomes" id="UP000053599">
    <property type="component" value="Unassembled WGS sequence"/>
</dbReference>
<dbReference type="HOGENOM" id="CLU_1180232_0_0_1"/>
<dbReference type="PANTHER" id="PTHR24096:SF149">
    <property type="entry name" value="AMP-BINDING DOMAIN-CONTAINING PROTEIN-RELATED"/>
    <property type="match status" value="1"/>
</dbReference>
<dbReference type="Pfam" id="PF00501">
    <property type="entry name" value="AMP-binding"/>
    <property type="match status" value="1"/>
</dbReference>
<evidence type="ECO:0000256" key="1">
    <source>
        <dbReference type="ARBA" id="ARBA00006432"/>
    </source>
</evidence>
<dbReference type="GO" id="GO:0016405">
    <property type="term" value="F:CoA-ligase activity"/>
    <property type="evidence" value="ECO:0007669"/>
    <property type="project" value="TreeGrafter"/>
</dbReference>
<evidence type="ECO:0000259" key="3">
    <source>
        <dbReference type="Pfam" id="PF00501"/>
    </source>
</evidence>
<sequence length="235" mass="25676">MPLAMILPLRLGIPTYFLPRFRTADFTQAVGRFTITDVAIVPSIAPSVTLVPPSKRRLLRSLRHLISAAAPMSARVPNQLYDVLRPNAVISQCWATTERLDYVLLLAGEGRYWECRALIAECPVKVDRSSVFSLCSTEGGPGEGLIHSPTMFSGYLNNLDASKAAVGSEGVFRTSDLVHLRAEEQVEDFVKSLLISYKQLTGVVVFVTKISRSNTGKILRGVLAQAGIDTDVTKV</sequence>
<organism evidence="4 5">
    <name type="scientific">Exophiala sideris</name>
    <dbReference type="NCBI Taxonomy" id="1016849"/>
    <lineage>
        <taxon>Eukaryota</taxon>
        <taxon>Fungi</taxon>
        <taxon>Dikarya</taxon>
        <taxon>Ascomycota</taxon>
        <taxon>Pezizomycotina</taxon>
        <taxon>Eurotiomycetes</taxon>
        <taxon>Chaetothyriomycetidae</taxon>
        <taxon>Chaetothyriales</taxon>
        <taxon>Herpotrichiellaceae</taxon>
        <taxon>Exophiala</taxon>
    </lineage>
</organism>
<dbReference type="GO" id="GO:0019748">
    <property type="term" value="P:secondary metabolic process"/>
    <property type="evidence" value="ECO:0007669"/>
    <property type="project" value="TreeGrafter"/>
</dbReference>
<proteinExistence type="inferred from homology"/>
<reference evidence="4 5" key="1">
    <citation type="submission" date="2015-01" db="EMBL/GenBank/DDBJ databases">
        <title>The Genome Sequence of Exophiala sideris CBS121828.</title>
        <authorList>
            <consortium name="The Broad Institute Genomics Platform"/>
            <person name="Cuomo C."/>
            <person name="de Hoog S."/>
            <person name="Gorbushina A."/>
            <person name="Stielow B."/>
            <person name="Teixiera M."/>
            <person name="Abouelleil A."/>
            <person name="Chapman S.B."/>
            <person name="Priest M."/>
            <person name="Young S.K."/>
            <person name="Wortman J."/>
            <person name="Nusbaum C."/>
            <person name="Birren B."/>
        </authorList>
    </citation>
    <scope>NUCLEOTIDE SEQUENCE [LARGE SCALE GENOMIC DNA]</scope>
    <source>
        <strain evidence="4 5">CBS 121828</strain>
    </source>
</reference>
<dbReference type="InterPro" id="IPR000873">
    <property type="entry name" value="AMP-dep_synth/lig_dom"/>
</dbReference>
<evidence type="ECO:0000313" key="5">
    <source>
        <dbReference type="Proteomes" id="UP000053599"/>
    </source>
</evidence>
<keyword evidence="2" id="KW-0436">Ligase</keyword>
<dbReference type="PANTHER" id="PTHR24096">
    <property type="entry name" value="LONG-CHAIN-FATTY-ACID--COA LIGASE"/>
    <property type="match status" value="1"/>
</dbReference>
<evidence type="ECO:0000256" key="2">
    <source>
        <dbReference type="ARBA" id="ARBA00022598"/>
    </source>
</evidence>
<comment type="similarity">
    <text evidence="1">Belongs to the ATP-dependent AMP-binding enzyme family.</text>
</comment>
<accession>A0A0D1W6C0</accession>
<gene>
    <name evidence="4" type="ORF">PV11_00011</name>
</gene>
<dbReference type="Gene3D" id="2.30.38.10">
    <property type="entry name" value="Luciferase, Domain 3"/>
    <property type="match status" value="1"/>
</dbReference>
<dbReference type="SUPFAM" id="SSF56801">
    <property type="entry name" value="Acetyl-CoA synthetase-like"/>
    <property type="match status" value="1"/>
</dbReference>
<feature type="domain" description="AMP-dependent synthetase/ligase" evidence="3">
    <location>
        <begin position="4"/>
        <end position="156"/>
    </location>
</feature>
<dbReference type="Gene3D" id="3.40.50.980">
    <property type="match status" value="1"/>
</dbReference>
<evidence type="ECO:0000313" key="4">
    <source>
        <dbReference type="EMBL" id="KIV84220.1"/>
    </source>
</evidence>
<dbReference type="STRING" id="1016849.A0A0D1W6C0"/>
<dbReference type="EMBL" id="KN846951">
    <property type="protein sequence ID" value="KIV84220.1"/>
    <property type="molecule type" value="Genomic_DNA"/>
</dbReference>
<dbReference type="OrthoDB" id="288590at2759"/>
<name>A0A0D1W6C0_9EURO</name>
<dbReference type="AlphaFoldDB" id="A0A0D1W6C0"/>